<evidence type="ECO:0000313" key="2">
    <source>
        <dbReference type="Proteomes" id="UP001054945"/>
    </source>
</evidence>
<keyword evidence="2" id="KW-1185">Reference proteome</keyword>
<dbReference type="EMBL" id="BPLR01007710">
    <property type="protein sequence ID" value="GIY19052.1"/>
    <property type="molecule type" value="Genomic_DNA"/>
</dbReference>
<comment type="caution">
    <text evidence="1">The sequence shown here is derived from an EMBL/GenBank/DDBJ whole genome shotgun (WGS) entry which is preliminary data.</text>
</comment>
<gene>
    <name evidence="1" type="ORF">CEXT_539071</name>
</gene>
<protein>
    <submittedName>
        <fullName evidence="1">Uncharacterized protein</fullName>
    </submittedName>
</protein>
<dbReference type="AlphaFoldDB" id="A0AAV4RF21"/>
<accession>A0AAV4RF21</accession>
<proteinExistence type="predicted"/>
<evidence type="ECO:0000313" key="1">
    <source>
        <dbReference type="EMBL" id="GIY19052.1"/>
    </source>
</evidence>
<dbReference type="Proteomes" id="UP001054945">
    <property type="component" value="Unassembled WGS sequence"/>
</dbReference>
<sequence>MTRKFNRSIHSAQTIAVLYNTSSSLPLDNAQNLNDFSHLLFYPIDRRKLTPKCKKRRRTDSIQTVFAHTPPNYLYLTLYPRLSGQA</sequence>
<reference evidence="1 2" key="1">
    <citation type="submission" date="2021-06" db="EMBL/GenBank/DDBJ databases">
        <title>Caerostris extrusa draft genome.</title>
        <authorList>
            <person name="Kono N."/>
            <person name="Arakawa K."/>
        </authorList>
    </citation>
    <scope>NUCLEOTIDE SEQUENCE [LARGE SCALE GENOMIC DNA]</scope>
</reference>
<organism evidence="1 2">
    <name type="scientific">Caerostris extrusa</name>
    <name type="common">Bark spider</name>
    <name type="synonym">Caerostris bankana</name>
    <dbReference type="NCBI Taxonomy" id="172846"/>
    <lineage>
        <taxon>Eukaryota</taxon>
        <taxon>Metazoa</taxon>
        <taxon>Ecdysozoa</taxon>
        <taxon>Arthropoda</taxon>
        <taxon>Chelicerata</taxon>
        <taxon>Arachnida</taxon>
        <taxon>Araneae</taxon>
        <taxon>Araneomorphae</taxon>
        <taxon>Entelegynae</taxon>
        <taxon>Araneoidea</taxon>
        <taxon>Araneidae</taxon>
        <taxon>Caerostris</taxon>
    </lineage>
</organism>
<name>A0AAV4RF21_CAEEX</name>